<evidence type="ECO:0000256" key="1">
    <source>
        <dbReference type="SAM" id="MobiDB-lite"/>
    </source>
</evidence>
<dbReference type="GO" id="GO:0000139">
    <property type="term" value="C:Golgi membrane"/>
    <property type="evidence" value="ECO:0007669"/>
    <property type="project" value="TreeGrafter"/>
</dbReference>
<dbReference type="InterPro" id="IPR013766">
    <property type="entry name" value="Thioredoxin_domain"/>
</dbReference>
<feature type="chain" id="PRO_5025636959" description="Thioredoxin domain-containing protein" evidence="2">
    <location>
        <begin position="21"/>
        <end position="439"/>
    </location>
</feature>
<evidence type="ECO:0000313" key="5">
    <source>
        <dbReference type="Proteomes" id="UP000440732"/>
    </source>
</evidence>
<accession>A0A6A3Q767</accession>
<dbReference type="PANTHER" id="PTHR22897:SF8">
    <property type="entry name" value="SULFHYDRYL OXIDASE"/>
    <property type="match status" value="1"/>
</dbReference>
<dbReference type="EMBL" id="QXGA01004837">
    <property type="protein sequence ID" value="KAE9070591.1"/>
    <property type="molecule type" value="Genomic_DNA"/>
</dbReference>
<dbReference type="InterPro" id="IPR036249">
    <property type="entry name" value="Thioredoxin-like_sf"/>
</dbReference>
<name>A0A6A3Q767_9STRA</name>
<gene>
    <name evidence="4" type="ORF">PF006_g29329</name>
</gene>
<reference evidence="4 5" key="1">
    <citation type="submission" date="2018-08" db="EMBL/GenBank/DDBJ databases">
        <title>Genomic investigation of the strawberry pathogen Phytophthora fragariae indicates pathogenicity is determined by transcriptional variation in three key races.</title>
        <authorList>
            <person name="Adams T.M."/>
            <person name="Armitage A.D."/>
            <person name="Sobczyk M.K."/>
            <person name="Bates H.J."/>
            <person name="Dunwell J.M."/>
            <person name="Nellist C.F."/>
            <person name="Harrison R.J."/>
        </authorList>
    </citation>
    <scope>NUCLEOTIDE SEQUENCE [LARGE SCALE GENOMIC DNA]</scope>
    <source>
        <strain evidence="4 5">NOV-5</strain>
    </source>
</reference>
<evidence type="ECO:0000313" key="4">
    <source>
        <dbReference type="EMBL" id="KAE9070591.1"/>
    </source>
</evidence>
<dbReference type="Gene3D" id="3.40.30.10">
    <property type="entry name" value="Glutaredoxin"/>
    <property type="match status" value="1"/>
</dbReference>
<dbReference type="Proteomes" id="UP000440732">
    <property type="component" value="Unassembled WGS sequence"/>
</dbReference>
<dbReference type="GO" id="GO:0016971">
    <property type="term" value="F:flavin-dependent sulfhydryl oxidase activity"/>
    <property type="evidence" value="ECO:0007669"/>
    <property type="project" value="InterPro"/>
</dbReference>
<comment type="caution">
    <text evidence="4">The sequence shown here is derived from an EMBL/GenBank/DDBJ whole genome shotgun (WGS) entry which is preliminary data.</text>
</comment>
<dbReference type="PROSITE" id="PS51352">
    <property type="entry name" value="THIOREDOXIN_2"/>
    <property type="match status" value="1"/>
</dbReference>
<evidence type="ECO:0000259" key="3">
    <source>
        <dbReference type="PROSITE" id="PS51352"/>
    </source>
</evidence>
<dbReference type="CDD" id="cd02961">
    <property type="entry name" value="PDI_a_family"/>
    <property type="match status" value="1"/>
</dbReference>
<dbReference type="PANTHER" id="PTHR22897">
    <property type="entry name" value="QUIESCIN Q6-RELATED SULFHYDRYL OXIDASE"/>
    <property type="match status" value="1"/>
</dbReference>
<dbReference type="Pfam" id="PF00085">
    <property type="entry name" value="Thioredoxin"/>
    <property type="match status" value="1"/>
</dbReference>
<dbReference type="InterPro" id="IPR017937">
    <property type="entry name" value="Thioredoxin_CS"/>
</dbReference>
<feature type="signal peptide" evidence="2">
    <location>
        <begin position="1"/>
        <end position="20"/>
    </location>
</feature>
<dbReference type="GO" id="GO:0005615">
    <property type="term" value="C:extracellular space"/>
    <property type="evidence" value="ECO:0007669"/>
    <property type="project" value="TreeGrafter"/>
</dbReference>
<feature type="domain" description="Thioredoxin" evidence="3">
    <location>
        <begin position="8"/>
        <end position="148"/>
    </location>
</feature>
<proteinExistence type="predicted"/>
<protein>
    <recommendedName>
        <fullName evidence="3">Thioredoxin domain-containing protein</fullName>
    </recommendedName>
</protein>
<keyword evidence="2" id="KW-0732">Signal</keyword>
<dbReference type="PROSITE" id="PS00194">
    <property type="entry name" value="THIOREDOXIN_1"/>
    <property type="match status" value="1"/>
</dbReference>
<dbReference type="Gene3D" id="1.20.120.310">
    <property type="entry name" value="ERV/ALR sulfhydryl oxidase domain"/>
    <property type="match status" value="1"/>
</dbReference>
<sequence length="439" mass="49029">MLRLLQSVAILAALPPLAAALSPPHDRGPLFDGSTVVRSLDVEGYEAMLNDSSSVWLVDYYSSWCAHCRMFAPEWEKVGELYAPSKIVQVGAVDCNRHKEICTREEVHAYPSVKAHHVPLGSNEKVNMEARGRKKLKSVAAWVEDVLKEHDMKSGVDMSTITEEKKLRRNEDAEIEPSKVIEDDTSTLMKYNRLFDAGKAVMLALENSFFIGVQVLEGERYDAALKWVNALAASFPLEGNRAAMVKLADIMKQQKTWSLVEWSELIRSMTTRSFKAEEAWKPSETMAAIRLYMKNFFGCRDCRQHFMEANPESLVEELAAARSRSVENLPRRAQSRADVESVEYAEYLPTHGADDESGKYAEYLPTHGADEEPGECVERSLATHGADEEPGGCVECSLATHGADDLVIWTSDRTEFRGEFEAKDGSDRPSRLSSRVAVG</sequence>
<organism evidence="4 5">
    <name type="scientific">Phytophthora fragariae</name>
    <dbReference type="NCBI Taxonomy" id="53985"/>
    <lineage>
        <taxon>Eukaryota</taxon>
        <taxon>Sar</taxon>
        <taxon>Stramenopiles</taxon>
        <taxon>Oomycota</taxon>
        <taxon>Peronosporomycetes</taxon>
        <taxon>Peronosporales</taxon>
        <taxon>Peronosporaceae</taxon>
        <taxon>Phytophthora</taxon>
    </lineage>
</organism>
<dbReference type="GO" id="GO:0006457">
    <property type="term" value="P:protein folding"/>
    <property type="evidence" value="ECO:0007669"/>
    <property type="project" value="TreeGrafter"/>
</dbReference>
<feature type="compositionally biased region" description="Basic and acidic residues" evidence="1">
    <location>
        <begin position="420"/>
        <end position="430"/>
    </location>
</feature>
<dbReference type="AlphaFoldDB" id="A0A6A3Q767"/>
<evidence type="ECO:0000256" key="2">
    <source>
        <dbReference type="SAM" id="SignalP"/>
    </source>
</evidence>
<feature type="non-terminal residue" evidence="4">
    <location>
        <position position="439"/>
    </location>
</feature>
<dbReference type="SUPFAM" id="SSF52833">
    <property type="entry name" value="Thioredoxin-like"/>
    <property type="match status" value="1"/>
</dbReference>
<feature type="region of interest" description="Disordered" evidence="1">
    <location>
        <begin position="420"/>
        <end position="439"/>
    </location>
</feature>
<dbReference type="InterPro" id="IPR039798">
    <property type="entry name" value="Sulfhydryl_oxidase"/>
</dbReference>
<dbReference type="GO" id="GO:0003756">
    <property type="term" value="F:protein disulfide isomerase activity"/>
    <property type="evidence" value="ECO:0007669"/>
    <property type="project" value="TreeGrafter"/>
</dbReference>
<dbReference type="InterPro" id="IPR036774">
    <property type="entry name" value="ERV/ALR_sulphydryl_oxid_sf"/>
</dbReference>